<feature type="domain" description="PAS" evidence="18">
    <location>
        <begin position="840"/>
        <end position="876"/>
    </location>
</feature>
<gene>
    <name evidence="22" type="ORF">BegalDRAFT_1092</name>
</gene>
<evidence type="ECO:0000256" key="14">
    <source>
        <dbReference type="SAM" id="Coils"/>
    </source>
</evidence>
<evidence type="ECO:0000313" key="22">
    <source>
        <dbReference type="EMBL" id="EIJ41995.1"/>
    </source>
</evidence>
<dbReference type="FunFam" id="3.30.565.10:FF:000010">
    <property type="entry name" value="Sensor histidine kinase RcsC"/>
    <property type="match status" value="1"/>
</dbReference>
<comment type="subcellular location">
    <subcellularLocation>
        <location evidence="3">Cell membrane</location>
        <topology evidence="3">Multi-pass membrane protein</topology>
    </subcellularLocation>
</comment>
<keyword evidence="6 13" id="KW-0597">Phosphoprotein</keyword>
<dbReference type="CDD" id="cd06225">
    <property type="entry name" value="HAMP"/>
    <property type="match status" value="1"/>
</dbReference>
<evidence type="ECO:0000256" key="5">
    <source>
        <dbReference type="ARBA" id="ARBA00022475"/>
    </source>
</evidence>
<dbReference type="InterPro" id="IPR003661">
    <property type="entry name" value="HisK_dim/P_dom"/>
</dbReference>
<feature type="domain" description="HAMP" evidence="20">
    <location>
        <begin position="373"/>
        <end position="425"/>
    </location>
</feature>
<accession>I3CEF2</accession>
<feature type="coiled-coil region" evidence="14">
    <location>
        <begin position="410"/>
        <end position="447"/>
    </location>
</feature>
<dbReference type="Pfam" id="PF00072">
    <property type="entry name" value="Response_reg"/>
    <property type="match status" value="1"/>
</dbReference>
<dbReference type="Gene3D" id="3.30.450.20">
    <property type="entry name" value="PAS domain"/>
    <property type="match status" value="3"/>
</dbReference>
<dbReference type="Pfam" id="PF00990">
    <property type="entry name" value="GGDEF"/>
    <property type="match status" value="1"/>
</dbReference>
<dbReference type="InterPro" id="IPR029787">
    <property type="entry name" value="Nucleotide_cyclase"/>
</dbReference>
<evidence type="ECO:0000256" key="13">
    <source>
        <dbReference type="PROSITE-ProRule" id="PRU00169"/>
    </source>
</evidence>
<dbReference type="EMBL" id="JH600070">
    <property type="protein sequence ID" value="EIJ41995.1"/>
    <property type="molecule type" value="Genomic_DNA"/>
</dbReference>
<dbReference type="NCBIfam" id="TIGR00254">
    <property type="entry name" value="GGDEF"/>
    <property type="match status" value="1"/>
</dbReference>
<keyword evidence="14" id="KW-0175">Coiled coil</keyword>
<dbReference type="eggNOG" id="COG3706">
    <property type="taxonomic scope" value="Bacteria"/>
</dbReference>
<dbReference type="Gene3D" id="6.10.340.10">
    <property type="match status" value="1"/>
</dbReference>
<dbReference type="SMART" id="SM00388">
    <property type="entry name" value="HisKA"/>
    <property type="match status" value="1"/>
</dbReference>
<dbReference type="InterPro" id="IPR001789">
    <property type="entry name" value="Sig_transdc_resp-reg_receiver"/>
</dbReference>
<evidence type="ECO:0000256" key="8">
    <source>
        <dbReference type="ARBA" id="ARBA00022692"/>
    </source>
</evidence>
<evidence type="ECO:0000313" key="23">
    <source>
        <dbReference type="Proteomes" id="UP000005744"/>
    </source>
</evidence>
<dbReference type="Gene3D" id="3.40.50.2300">
    <property type="match status" value="1"/>
</dbReference>
<dbReference type="CDD" id="cd00130">
    <property type="entry name" value="PAS"/>
    <property type="match status" value="2"/>
</dbReference>
<evidence type="ECO:0000256" key="3">
    <source>
        <dbReference type="ARBA" id="ARBA00004651"/>
    </source>
</evidence>
<feature type="domain" description="GGDEF" evidence="21">
    <location>
        <begin position="1183"/>
        <end position="1320"/>
    </location>
</feature>
<dbReference type="InterPro" id="IPR003594">
    <property type="entry name" value="HATPase_dom"/>
</dbReference>
<dbReference type="InterPro" id="IPR000160">
    <property type="entry name" value="GGDEF_dom"/>
</dbReference>
<dbReference type="CDD" id="cd00082">
    <property type="entry name" value="HisKA"/>
    <property type="match status" value="1"/>
</dbReference>
<dbReference type="SMART" id="SM00091">
    <property type="entry name" value="PAS"/>
    <property type="match status" value="2"/>
</dbReference>
<sequence>MSYYWRAWLVRFTKRIPLRVMLTIPFISLIVIVVSLTSGLPLYYGHQVVNNIAEELRHEVTNRIQENIQNYLATAHLVNQVNANALINSLNQENTQDLSQLENFFVKQIHTFPSISYSYFATPDNQLIGAGQNASGEQFILQGHAKERALQFYAINAEGTRGKFQRQIEDYLPTERPWFKVAREHSRPVWSEVFISLGEQELAITAVQGVYDKQQQLQGIFGTSLLFSGIHQFLHKFKLGDFGQLFIIDRSGQLIATSNESPTFYKQDGHYTRLNLDSTLDPLIHSAGQNILTQLHSFKDIWMEKNLTFDFENRSYLAQVTPLNDQWGLDWLIVIVIPQSDFTEHLTEKNQITLSVSLFIFCLAVIIGIWLAHWIGQPIFNLHIAVQRFMQGEWHYPIRVTHTKELNQLAQAFRRLAKQLNATIKRLADKNAELKRLDQLKDEFLANTSHELRTPLNGIIGLAESLLDNTEQTLNPHIQQNLSMIAMSGRRLANLVNDLLDFSKLKHKDLQLQLKPISVREAVDIACQLNAPLVKQQHLTLYNQIATDLPLILADENRLQQILNNLLSNAIKFTPQGSISITATLAPPMVQIHIQDTGIGIAPEDIARIFESFEQADGQTARTYGGTGLGLAITKQLVELHGGQISVTSIQEQGSCFTVSLPIASNMSQVLTPLTYCPVRYEPNLLSEVLQIARVYPNQHTLGKILLVDDELINLHVLSNYLTPHGYELIHATSGHEVLQILEDGVKPDLILLDIMMPKMTGYEVCKKVRARYNANELPIIIISAKNQVNDLVSGLNAGANDYLVKPVWKDELLARMRIHLQLAEVSIENMRLCAELSDNEHRLTQILESLPVGLLVTDHQGKVIYINRMGQMITGQDVSSGVNVQTLSKSYHYYLAGTNQLYPTEELLLAKALAGETCTIDNIEILRNDKRIPLESWGTPVFDEKHQVRYAIAVFQDISKRRQAEQERTHYLQALQASEERFRLIMEMLPIPLVINEIESGRILFANSQVHTVYGVAVNQLLGRSTLDLYADPSERQTVIEQFLAQNGQLRHKEVRHKRLDNQTILWVSLFLQRMEYNGQQTIITVLLDITAQKKAQEERVRLIRAIEAEKAVLSMNYKLQQEIYQRQQTEIALQKAYADLEKANADLQQLATHDQLTQLANRYWFDEYYAQTWKQMCREQKQLSLIMADVDFFKNYNDKYGHLQGNDCLQQVAAALMNSIKRPADLVARYGGEEFAIILPNTDEAGALHVAQRIQANLQEKAIVHEYSHVAKHITLSIGIATLIPHANIPLDRLVAIADQALYEAKDAGRNRIASKTVML</sequence>
<comment type="cofactor">
    <cofactor evidence="2">
        <name>Mg(2+)</name>
        <dbReference type="ChEBI" id="CHEBI:18420"/>
    </cofactor>
</comment>
<dbReference type="OrthoDB" id="6724607at2"/>
<proteinExistence type="predicted"/>
<dbReference type="Pfam" id="PF02518">
    <property type="entry name" value="HATPase_c"/>
    <property type="match status" value="1"/>
</dbReference>
<dbReference type="SMART" id="SM00387">
    <property type="entry name" value="HATPase_c"/>
    <property type="match status" value="1"/>
</dbReference>
<dbReference type="SUPFAM" id="SSF55785">
    <property type="entry name" value="PYP-like sensor domain (PAS domain)"/>
    <property type="match status" value="2"/>
</dbReference>
<keyword evidence="5" id="KW-1003">Cell membrane</keyword>
<feature type="transmembrane region" description="Helical" evidence="15">
    <location>
        <begin position="352"/>
        <end position="375"/>
    </location>
</feature>
<evidence type="ECO:0000259" key="18">
    <source>
        <dbReference type="PROSITE" id="PS50112"/>
    </source>
</evidence>
<dbReference type="SUPFAM" id="SSF55073">
    <property type="entry name" value="Nucleotide cyclase"/>
    <property type="match status" value="1"/>
</dbReference>
<dbReference type="InterPro" id="IPR043128">
    <property type="entry name" value="Rev_trsase/Diguanyl_cyclase"/>
</dbReference>
<dbReference type="Pfam" id="PF02743">
    <property type="entry name" value="dCache_1"/>
    <property type="match status" value="1"/>
</dbReference>
<dbReference type="InterPro" id="IPR000700">
    <property type="entry name" value="PAS-assoc_C"/>
</dbReference>
<dbReference type="HOGENOM" id="CLU_259744_0_0_6"/>
<evidence type="ECO:0000256" key="12">
    <source>
        <dbReference type="ARBA" id="ARBA00023136"/>
    </source>
</evidence>
<dbReference type="InterPro" id="IPR011006">
    <property type="entry name" value="CheY-like_superfamily"/>
</dbReference>
<evidence type="ECO:0000256" key="4">
    <source>
        <dbReference type="ARBA" id="ARBA00012438"/>
    </source>
</evidence>
<dbReference type="SMART" id="SM00267">
    <property type="entry name" value="GGDEF"/>
    <property type="match status" value="1"/>
</dbReference>
<dbReference type="PROSITE" id="PS50885">
    <property type="entry name" value="HAMP"/>
    <property type="match status" value="1"/>
</dbReference>
<evidence type="ECO:0000259" key="16">
    <source>
        <dbReference type="PROSITE" id="PS50109"/>
    </source>
</evidence>
<feature type="coiled-coil region" evidence="14">
    <location>
        <begin position="1128"/>
        <end position="1155"/>
    </location>
</feature>
<evidence type="ECO:0000256" key="6">
    <source>
        <dbReference type="ARBA" id="ARBA00022553"/>
    </source>
</evidence>
<organism evidence="22 23">
    <name type="scientific">Beggiatoa alba B18LD</name>
    <dbReference type="NCBI Taxonomy" id="395493"/>
    <lineage>
        <taxon>Bacteria</taxon>
        <taxon>Pseudomonadati</taxon>
        <taxon>Pseudomonadota</taxon>
        <taxon>Gammaproteobacteria</taxon>
        <taxon>Thiotrichales</taxon>
        <taxon>Thiotrichaceae</taxon>
        <taxon>Beggiatoa</taxon>
    </lineage>
</organism>
<keyword evidence="11" id="KW-0902">Two-component regulatory system</keyword>
<keyword evidence="10 15" id="KW-1133">Transmembrane helix</keyword>
<feature type="domain" description="PAS" evidence="18">
    <location>
        <begin position="979"/>
        <end position="1044"/>
    </location>
</feature>
<dbReference type="RefSeq" id="WP_002684462.1">
    <property type="nucleotide sequence ID" value="NZ_JH600070.1"/>
</dbReference>
<evidence type="ECO:0000259" key="19">
    <source>
        <dbReference type="PROSITE" id="PS50113"/>
    </source>
</evidence>
<dbReference type="Pfam" id="PF00512">
    <property type="entry name" value="HisKA"/>
    <property type="match status" value="1"/>
</dbReference>
<feature type="domain" description="Response regulatory" evidence="17">
    <location>
        <begin position="704"/>
        <end position="821"/>
    </location>
</feature>
<dbReference type="InterPro" id="IPR036097">
    <property type="entry name" value="HisK_dim/P_sf"/>
</dbReference>
<evidence type="ECO:0000259" key="20">
    <source>
        <dbReference type="PROSITE" id="PS50885"/>
    </source>
</evidence>
<dbReference type="eggNOG" id="COG0745">
    <property type="taxonomic scope" value="Bacteria"/>
</dbReference>
<dbReference type="Pfam" id="PF00672">
    <property type="entry name" value="HAMP"/>
    <property type="match status" value="1"/>
</dbReference>
<protein>
    <recommendedName>
        <fullName evidence="4">histidine kinase</fullName>
        <ecNumber evidence="4">2.7.13.3</ecNumber>
    </recommendedName>
</protein>
<keyword evidence="23" id="KW-1185">Reference proteome</keyword>
<evidence type="ECO:0000256" key="15">
    <source>
        <dbReference type="SAM" id="Phobius"/>
    </source>
</evidence>
<dbReference type="STRING" id="395493.BegalDRAFT_1092"/>
<dbReference type="InterPro" id="IPR036890">
    <property type="entry name" value="HATPase_C_sf"/>
</dbReference>
<evidence type="ECO:0000256" key="2">
    <source>
        <dbReference type="ARBA" id="ARBA00001946"/>
    </source>
</evidence>
<dbReference type="Proteomes" id="UP000005744">
    <property type="component" value="Unassembled WGS sequence"/>
</dbReference>
<feature type="modified residue" description="4-aspartylphosphate" evidence="13">
    <location>
        <position position="754"/>
    </location>
</feature>
<dbReference type="GO" id="GO:0000155">
    <property type="term" value="F:phosphorelay sensor kinase activity"/>
    <property type="evidence" value="ECO:0007669"/>
    <property type="project" value="InterPro"/>
</dbReference>
<dbReference type="Gene3D" id="3.30.70.270">
    <property type="match status" value="1"/>
</dbReference>
<keyword evidence="12 15" id="KW-0472">Membrane</keyword>
<dbReference type="SMART" id="SM00086">
    <property type="entry name" value="PAC"/>
    <property type="match status" value="2"/>
</dbReference>
<dbReference type="CDD" id="cd12913">
    <property type="entry name" value="PDC1_MCP_like"/>
    <property type="match status" value="1"/>
</dbReference>
<dbReference type="PANTHER" id="PTHR43047">
    <property type="entry name" value="TWO-COMPONENT HISTIDINE PROTEIN KINASE"/>
    <property type="match status" value="1"/>
</dbReference>
<evidence type="ECO:0000259" key="21">
    <source>
        <dbReference type="PROSITE" id="PS50887"/>
    </source>
</evidence>
<dbReference type="InterPro" id="IPR000014">
    <property type="entry name" value="PAS"/>
</dbReference>
<evidence type="ECO:0000256" key="9">
    <source>
        <dbReference type="ARBA" id="ARBA00022777"/>
    </source>
</evidence>
<dbReference type="EC" id="2.7.13.3" evidence="4"/>
<dbReference type="FunFam" id="3.30.70.270:FF:000001">
    <property type="entry name" value="Diguanylate cyclase domain protein"/>
    <property type="match status" value="1"/>
</dbReference>
<dbReference type="SMART" id="SM00448">
    <property type="entry name" value="REC"/>
    <property type="match status" value="1"/>
</dbReference>
<evidence type="ECO:0000259" key="17">
    <source>
        <dbReference type="PROSITE" id="PS50110"/>
    </source>
</evidence>
<dbReference type="SUPFAM" id="SSF52172">
    <property type="entry name" value="CheY-like"/>
    <property type="match status" value="1"/>
</dbReference>
<dbReference type="Gene3D" id="1.10.287.130">
    <property type="match status" value="1"/>
</dbReference>
<dbReference type="InterPro" id="IPR033479">
    <property type="entry name" value="dCache_1"/>
</dbReference>
<dbReference type="PROSITE" id="PS50110">
    <property type="entry name" value="RESPONSE_REGULATORY"/>
    <property type="match status" value="1"/>
</dbReference>
<dbReference type="InterPro" id="IPR005467">
    <property type="entry name" value="His_kinase_dom"/>
</dbReference>
<dbReference type="SUPFAM" id="SSF55874">
    <property type="entry name" value="ATPase domain of HSP90 chaperone/DNA topoisomerase II/histidine kinase"/>
    <property type="match status" value="1"/>
</dbReference>
<dbReference type="SUPFAM" id="SSF158472">
    <property type="entry name" value="HAMP domain-like"/>
    <property type="match status" value="1"/>
</dbReference>
<reference evidence="22 23" key="1">
    <citation type="submission" date="2011-11" db="EMBL/GenBank/DDBJ databases">
        <title>Improved High-Quality Draft sequence of Beggiatoa alba B18lD.</title>
        <authorList>
            <consortium name="US DOE Joint Genome Institute"/>
            <person name="Lucas S."/>
            <person name="Han J."/>
            <person name="Lapidus A."/>
            <person name="Cheng J.-F."/>
            <person name="Goodwin L."/>
            <person name="Pitluck S."/>
            <person name="Peters L."/>
            <person name="Mikhailova N."/>
            <person name="Held B."/>
            <person name="Detter J.C."/>
            <person name="Han C."/>
            <person name="Tapia R."/>
            <person name="Land M."/>
            <person name="Hauser L."/>
            <person name="Kyrpides N."/>
            <person name="Ivanova N."/>
            <person name="Pagani I."/>
            <person name="Samuel K."/>
            <person name="Teske A."/>
            <person name="Mueller J."/>
            <person name="Woyke T."/>
        </authorList>
    </citation>
    <scope>NUCLEOTIDE SEQUENCE [LARGE SCALE GENOMIC DNA]</scope>
    <source>
        <strain evidence="22 23">B18LD</strain>
    </source>
</reference>
<dbReference type="Pfam" id="PF00989">
    <property type="entry name" value="PAS"/>
    <property type="match status" value="1"/>
</dbReference>
<evidence type="ECO:0000256" key="7">
    <source>
        <dbReference type="ARBA" id="ARBA00022679"/>
    </source>
</evidence>
<dbReference type="PRINTS" id="PR00344">
    <property type="entry name" value="BCTRLSENSOR"/>
</dbReference>
<name>I3CEF2_9GAMM</name>
<dbReference type="InterPro" id="IPR013767">
    <property type="entry name" value="PAS_fold"/>
</dbReference>
<dbReference type="GO" id="GO:0006355">
    <property type="term" value="P:regulation of DNA-templated transcription"/>
    <property type="evidence" value="ECO:0007669"/>
    <property type="project" value="InterPro"/>
</dbReference>
<dbReference type="SUPFAM" id="SSF47384">
    <property type="entry name" value="Homodimeric domain of signal transducing histidine kinase"/>
    <property type="match status" value="1"/>
</dbReference>
<dbReference type="CDD" id="cd16922">
    <property type="entry name" value="HATPase_EvgS-ArcB-TorS-like"/>
    <property type="match status" value="1"/>
</dbReference>
<feature type="domain" description="Histidine kinase" evidence="16">
    <location>
        <begin position="447"/>
        <end position="665"/>
    </location>
</feature>
<dbReference type="InterPro" id="IPR001610">
    <property type="entry name" value="PAC"/>
</dbReference>
<dbReference type="PROSITE" id="PS50112">
    <property type="entry name" value="PAS"/>
    <property type="match status" value="2"/>
</dbReference>
<dbReference type="eggNOG" id="COG2205">
    <property type="taxonomic scope" value="Bacteria"/>
</dbReference>
<dbReference type="GO" id="GO:0005886">
    <property type="term" value="C:plasma membrane"/>
    <property type="evidence" value="ECO:0007669"/>
    <property type="project" value="UniProtKB-SubCell"/>
</dbReference>
<feature type="domain" description="PAC" evidence="19">
    <location>
        <begin position="917"/>
        <end position="971"/>
    </location>
</feature>
<dbReference type="InterPro" id="IPR004358">
    <property type="entry name" value="Sig_transdc_His_kin-like_C"/>
</dbReference>
<dbReference type="CDD" id="cd01949">
    <property type="entry name" value="GGDEF"/>
    <property type="match status" value="1"/>
</dbReference>
<keyword evidence="7" id="KW-0808">Transferase</keyword>
<dbReference type="InterPro" id="IPR035965">
    <property type="entry name" value="PAS-like_dom_sf"/>
</dbReference>
<dbReference type="NCBIfam" id="TIGR00229">
    <property type="entry name" value="sensory_box"/>
    <property type="match status" value="2"/>
</dbReference>
<evidence type="ECO:0000256" key="11">
    <source>
        <dbReference type="ARBA" id="ARBA00023012"/>
    </source>
</evidence>
<evidence type="ECO:0000256" key="10">
    <source>
        <dbReference type="ARBA" id="ARBA00022989"/>
    </source>
</evidence>
<keyword evidence="9" id="KW-0418">Kinase</keyword>
<keyword evidence="8 15" id="KW-0812">Transmembrane</keyword>
<dbReference type="PROSITE" id="PS50887">
    <property type="entry name" value="GGDEF"/>
    <property type="match status" value="1"/>
</dbReference>
<feature type="transmembrane region" description="Helical" evidence="15">
    <location>
        <begin position="20"/>
        <end position="44"/>
    </location>
</feature>
<dbReference type="PROSITE" id="PS50113">
    <property type="entry name" value="PAC"/>
    <property type="match status" value="1"/>
</dbReference>
<dbReference type="Gene3D" id="3.30.565.10">
    <property type="entry name" value="Histidine kinase-like ATPase, C-terminal domain"/>
    <property type="match status" value="1"/>
</dbReference>
<evidence type="ECO:0000256" key="1">
    <source>
        <dbReference type="ARBA" id="ARBA00000085"/>
    </source>
</evidence>
<dbReference type="Pfam" id="PF13426">
    <property type="entry name" value="PAS_9"/>
    <property type="match status" value="1"/>
</dbReference>
<dbReference type="InterPro" id="IPR003660">
    <property type="entry name" value="HAMP_dom"/>
</dbReference>
<comment type="catalytic activity">
    <reaction evidence="1">
        <text>ATP + protein L-histidine = ADP + protein N-phospho-L-histidine.</text>
        <dbReference type="EC" id="2.7.13.3"/>
    </reaction>
</comment>
<dbReference type="PANTHER" id="PTHR43047:SF71">
    <property type="entry name" value="HISTIDINE KINASE CONTAINING CHEY-HOMOLOGOUS RECEIVER DOMAIN-RELATED"/>
    <property type="match status" value="1"/>
</dbReference>
<dbReference type="PROSITE" id="PS50109">
    <property type="entry name" value="HIS_KIN"/>
    <property type="match status" value="1"/>
</dbReference>